<keyword evidence="2" id="KW-1185">Reference proteome</keyword>
<name>A0ABP5TS92_9PSEU</name>
<proteinExistence type="predicted"/>
<accession>A0ABP5TS92</accession>
<comment type="caution">
    <text evidence="1">The sequence shown here is derived from an EMBL/GenBank/DDBJ whole genome shotgun (WGS) entry which is preliminary data.</text>
</comment>
<reference evidence="2" key="1">
    <citation type="journal article" date="2019" name="Int. J. Syst. Evol. Microbiol.">
        <title>The Global Catalogue of Microorganisms (GCM) 10K type strain sequencing project: providing services to taxonomists for standard genome sequencing and annotation.</title>
        <authorList>
            <consortium name="The Broad Institute Genomics Platform"/>
            <consortium name="The Broad Institute Genome Sequencing Center for Infectious Disease"/>
            <person name="Wu L."/>
            <person name="Ma J."/>
        </authorList>
    </citation>
    <scope>NUCLEOTIDE SEQUENCE [LARGE SCALE GENOMIC DNA]</scope>
    <source>
        <strain evidence="2">JCM 16221</strain>
    </source>
</reference>
<gene>
    <name evidence="1" type="ORF">GCM10009854_42330</name>
</gene>
<evidence type="ECO:0000313" key="2">
    <source>
        <dbReference type="Proteomes" id="UP001501218"/>
    </source>
</evidence>
<sequence>MSASDERTAVHRHFWRPAGDTIRHAFRGRRWEHEERATSVCGRDVALGAATEYDWIVAPTCPVCYRILKDEC</sequence>
<evidence type="ECO:0008006" key="3">
    <source>
        <dbReference type="Google" id="ProtNLM"/>
    </source>
</evidence>
<protein>
    <recommendedName>
        <fullName evidence="3">DUF3039 domain-containing protein</fullName>
    </recommendedName>
</protein>
<dbReference type="Proteomes" id="UP001501218">
    <property type="component" value="Unassembled WGS sequence"/>
</dbReference>
<dbReference type="RefSeq" id="WP_344135755.1">
    <property type="nucleotide sequence ID" value="NZ_BAAARA010000021.1"/>
</dbReference>
<organism evidence="1 2">
    <name type="scientific">Saccharopolyspora halophila</name>
    <dbReference type="NCBI Taxonomy" id="405551"/>
    <lineage>
        <taxon>Bacteria</taxon>
        <taxon>Bacillati</taxon>
        <taxon>Actinomycetota</taxon>
        <taxon>Actinomycetes</taxon>
        <taxon>Pseudonocardiales</taxon>
        <taxon>Pseudonocardiaceae</taxon>
        <taxon>Saccharopolyspora</taxon>
    </lineage>
</organism>
<evidence type="ECO:0000313" key="1">
    <source>
        <dbReference type="EMBL" id="GAA2359278.1"/>
    </source>
</evidence>
<dbReference type="EMBL" id="BAAARA010000021">
    <property type="protein sequence ID" value="GAA2359278.1"/>
    <property type="molecule type" value="Genomic_DNA"/>
</dbReference>